<dbReference type="GO" id="GO:0006351">
    <property type="term" value="P:DNA-templated transcription"/>
    <property type="evidence" value="ECO:0007669"/>
    <property type="project" value="TreeGrafter"/>
</dbReference>
<comment type="similarity">
    <text evidence="1">Belongs to the LysR transcriptional regulatory family.</text>
</comment>
<dbReference type="RefSeq" id="WP_169492323.1">
    <property type="nucleotide sequence ID" value="NZ_JABBGM010000002.1"/>
</dbReference>
<organism evidence="6 7">
    <name type="scientific">Novosphingobium olei</name>
    <dbReference type="NCBI Taxonomy" id="2728851"/>
    <lineage>
        <taxon>Bacteria</taxon>
        <taxon>Pseudomonadati</taxon>
        <taxon>Pseudomonadota</taxon>
        <taxon>Alphaproteobacteria</taxon>
        <taxon>Sphingomonadales</taxon>
        <taxon>Sphingomonadaceae</taxon>
        <taxon>Novosphingobium</taxon>
    </lineage>
</organism>
<dbReference type="InterPro" id="IPR036388">
    <property type="entry name" value="WH-like_DNA-bd_sf"/>
</dbReference>
<dbReference type="PRINTS" id="PR00039">
    <property type="entry name" value="HTHLYSR"/>
</dbReference>
<dbReference type="SUPFAM" id="SSF46785">
    <property type="entry name" value="Winged helix' DNA-binding domain"/>
    <property type="match status" value="1"/>
</dbReference>
<evidence type="ECO:0000256" key="2">
    <source>
        <dbReference type="ARBA" id="ARBA00023015"/>
    </source>
</evidence>
<name>A0A7Y0BMJ4_9SPHN</name>
<gene>
    <name evidence="6" type="ORF">HHL27_05180</name>
</gene>
<dbReference type="InterPro" id="IPR036390">
    <property type="entry name" value="WH_DNA-bd_sf"/>
</dbReference>
<keyword evidence="3" id="KW-0238">DNA-binding</keyword>
<dbReference type="InterPro" id="IPR005119">
    <property type="entry name" value="LysR_subst-bd"/>
</dbReference>
<evidence type="ECO:0000256" key="3">
    <source>
        <dbReference type="ARBA" id="ARBA00023125"/>
    </source>
</evidence>
<dbReference type="Proteomes" id="UP000583556">
    <property type="component" value="Unassembled WGS sequence"/>
</dbReference>
<keyword evidence="4" id="KW-0804">Transcription</keyword>
<dbReference type="GO" id="GO:0043565">
    <property type="term" value="F:sequence-specific DNA binding"/>
    <property type="evidence" value="ECO:0007669"/>
    <property type="project" value="TreeGrafter"/>
</dbReference>
<protein>
    <submittedName>
        <fullName evidence="6">LysR family transcriptional regulator</fullName>
    </submittedName>
</protein>
<dbReference type="AlphaFoldDB" id="A0A7Y0BMJ4"/>
<evidence type="ECO:0000256" key="4">
    <source>
        <dbReference type="ARBA" id="ARBA00023163"/>
    </source>
</evidence>
<accession>A0A7Y0BMJ4</accession>
<dbReference type="InterPro" id="IPR000847">
    <property type="entry name" value="LysR_HTH_N"/>
</dbReference>
<proteinExistence type="inferred from homology"/>
<keyword evidence="7" id="KW-1185">Reference proteome</keyword>
<dbReference type="EMBL" id="JABBGM010000002">
    <property type="protein sequence ID" value="NML93059.1"/>
    <property type="molecule type" value="Genomic_DNA"/>
</dbReference>
<dbReference type="InterPro" id="IPR058163">
    <property type="entry name" value="LysR-type_TF_proteobact-type"/>
</dbReference>
<evidence type="ECO:0000313" key="6">
    <source>
        <dbReference type="EMBL" id="NML93059.1"/>
    </source>
</evidence>
<evidence type="ECO:0000313" key="7">
    <source>
        <dbReference type="Proteomes" id="UP000583556"/>
    </source>
</evidence>
<sequence>MKDDDPRLLPPLSMLRCFEAAAREGTFSRAADQLGLTQSGVSRQIAHLEDWLGTPLFERHGRRVALNRTGQAYLGEVSAALGLIRAGTRRLIAPDDKGVTLATLPGFGMRWLAPRLPALSAIHPDLMVSMIARTDLFDFAAEDFDAAIHVGPPDWPAGASGEPLVHERLFAEVMVPVIAPTLAERLAIATPRDLLEAPLLALSAQPDAWARWFAADGLELAAGPPRQRFSQFLMLAQAAVAGAGAALLPRFLVESELAAGLLTVPFDRPLEGTRSYFLVYPRRKARDGDFARFRAWLVDEARK</sequence>
<dbReference type="PANTHER" id="PTHR30537:SF26">
    <property type="entry name" value="GLYCINE CLEAVAGE SYSTEM TRANSCRIPTIONAL ACTIVATOR"/>
    <property type="match status" value="1"/>
</dbReference>
<dbReference type="Pfam" id="PF03466">
    <property type="entry name" value="LysR_substrate"/>
    <property type="match status" value="1"/>
</dbReference>
<feature type="domain" description="HTH lysR-type" evidence="5">
    <location>
        <begin position="10"/>
        <end position="67"/>
    </location>
</feature>
<dbReference type="PANTHER" id="PTHR30537">
    <property type="entry name" value="HTH-TYPE TRANSCRIPTIONAL REGULATOR"/>
    <property type="match status" value="1"/>
</dbReference>
<dbReference type="Gene3D" id="3.40.190.10">
    <property type="entry name" value="Periplasmic binding protein-like II"/>
    <property type="match status" value="2"/>
</dbReference>
<evidence type="ECO:0000256" key="1">
    <source>
        <dbReference type="ARBA" id="ARBA00009437"/>
    </source>
</evidence>
<dbReference type="Pfam" id="PF00126">
    <property type="entry name" value="HTH_1"/>
    <property type="match status" value="1"/>
</dbReference>
<dbReference type="Gene3D" id="1.10.10.10">
    <property type="entry name" value="Winged helix-like DNA-binding domain superfamily/Winged helix DNA-binding domain"/>
    <property type="match status" value="1"/>
</dbReference>
<dbReference type="PROSITE" id="PS50931">
    <property type="entry name" value="HTH_LYSR"/>
    <property type="match status" value="1"/>
</dbReference>
<dbReference type="GO" id="GO:0003700">
    <property type="term" value="F:DNA-binding transcription factor activity"/>
    <property type="evidence" value="ECO:0007669"/>
    <property type="project" value="InterPro"/>
</dbReference>
<comment type="caution">
    <text evidence="6">The sequence shown here is derived from an EMBL/GenBank/DDBJ whole genome shotgun (WGS) entry which is preliminary data.</text>
</comment>
<evidence type="ECO:0000259" key="5">
    <source>
        <dbReference type="PROSITE" id="PS50931"/>
    </source>
</evidence>
<keyword evidence="2" id="KW-0805">Transcription regulation</keyword>
<dbReference type="FunFam" id="1.10.10.10:FF:000001">
    <property type="entry name" value="LysR family transcriptional regulator"/>
    <property type="match status" value="1"/>
</dbReference>
<reference evidence="6 7" key="1">
    <citation type="submission" date="2020-04" db="EMBL/GenBank/DDBJ databases">
        <title>Novosphingobium sp. TW-4 isolated from soil.</title>
        <authorList>
            <person name="Dahal R.H."/>
            <person name="Chaudhary D.K."/>
        </authorList>
    </citation>
    <scope>NUCLEOTIDE SEQUENCE [LARGE SCALE GENOMIC DNA]</scope>
    <source>
        <strain evidence="6 7">TW-4</strain>
    </source>
</reference>
<dbReference type="SUPFAM" id="SSF53850">
    <property type="entry name" value="Periplasmic binding protein-like II"/>
    <property type="match status" value="1"/>
</dbReference>